<proteinExistence type="inferred from homology"/>
<accession>A0A8J5LBH0</accession>
<evidence type="ECO:0000256" key="7">
    <source>
        <dbReference type="ARBA" id="ARBA00023136"/>
    </source>
</evidence>
<dbReference type="PANTHER" id="PTHR12266:SF0">
    <property type="entry name" value="MITOCHONDRIAL SODIUM_CALCIUM EXCHANGER PROTEIN"/>
    <property type="match status" value="1"/>
</dbReference>
<dbReference type="PANTHER" id="PTHR12266">
    <property type="entry name" value="NA+/CA2+ K+ INDEPENDENT EXCHANGER"/>
    <property type="match status" value="1"/>
</dbReference>
<feature type="transmembrane region" description="Helical" evidence="10">
    <location>
        <begin position="133"/>
        <end position="155"/>
    </location>
</feature>
<keyword evidence="6" id="KW-0915">Sodium</keyword>
<dbReference type="EMBL" id="JACMSC010000009">
    <property type="protein sequence ID" value="KAG6506931.1"/>
    <property type="molecule type" value="Genomic_DNA"/>
</dbReference>
<dbReference type="GO" id="GO:0006814">
    <property type="term" value="P:sodium ion transport"/>
    <property type="evidence" value="ECO:0007669"/>
    <property type="project" value="UniProtKB-KW"/>
</dbReference>
<feature type="transmembrane region" description="Helical" evidence="10">
    <location>
        <begin position="473"/>
        <end position="492"/>
    </location>
</feature>
<evidence type="ECO:0000256" key="1">
    <source>
        <dbReference type="ARBA" id="ARBA00004141"/>
    </source>
</evidence>
<feature type="transmembrane region" description="Helical" evidence="10">
    <location>
        <begin position="498"/>
        <end position="520"/>
    </location>
</feature>
<comment type="caution">
    <text evidence="12">The sequence shown here is derived from an EMBL/GenBank/DDBJ whole genome shotgun (WGS) entry which is preliminary data.</text>
</comment>
<dbReference type="AlphaFoldDB" id="A0A8J5LBH0"/>
<dbReference type="OrthoDB" id="407410at2759"/>
<feature type="transmembrane region" description="Helical" evidence="10">
    <location>
        <begin position="440"/>
        <end position="461"/>
    </location>
</feature>
<feature type="transmembrane region" description="Helical" evidence="10">
    <location>
        <begin position="12"/>
        <end position="30"/>
    </location>
</feature>
<evidence type="ECO:0000256" key="9">
    <source>
        <dbReference type="ARBA" id="ARBA00038187"/>
    </source>
</evidence>
<evidence type="ECO:0000256" key="5">
    <source>
        <dbReference type="ARBA" id="ARBA00022989"/>
    </source>
</evidence>
<name>A0A8J5LBH0_ZINOF</name>
<evidence type="ECO:0000256" key="6">
    <source>
        <dbReference type="ARBA" id="ARBA00023053"/>
    </source>
</evidence>
<feature type="domain" description="Sodium/calcium exchanger membrane region" evidence="11">
    <location>
        <begin position="140"/>
        <end position="283"/>
    </location>
</feature>
<evidence type="ECO:0000313" key="13">
    <source>
        <dbReference type="Proteomes" id="UP000734854"/>
    </source>
</evidence>
<dbReference type="Pfam" id="PF01699">
    <property type="entry name" value="Na_Ca_ex"/>
    <property type="match status" value="2"/>
</dbReference>
<comment type="similarity">
    <text evidence="9">Belongs to the Ca(2+):cation antiporter (CaCA) (TC 2.A.19) family. Cation/calcium exchanger (CCX) subfamily.</text>
</comment>
<keyword evidence="8" id="KW-0406">Ion transport</keyword>
<keyword evidence="5 10" id="KW-1133">Transmembrane helix</keyword>
<keyword evidence="7 10" id="KW-0472">Membrane</keyword>
<dbReference type="Proteomes" id="UP000734854">
    <property type="component" value="Unassembled WGS sequence"/>
</dbReference>
<organism evidence="12 13">
    <name type="scientific">Zingiber officinale</name>
    <name type="common">Ginger</name>
    <name type="synonym">Amomum zingiber</name>
    <dbReference type="NCBI Taxonomy" id="94328"/>
    <lineage>
        <taxon>Eukaryota</taxon>
        <taxon>Viridiplantae</taxon>
        <taxon>Streptophyta</taxon>
        <taxon>Embryophyta</taxon>
        <taxon>Tracheophyta</taxon>
        <taxon>Spermatophyta</taxon>
        <taxon>Magnoliopsida</taxon>
        <taxon>Liliopsida</taxon>
        <taxon>Zingiberales</taxon>
        <taxon>Zingiberaceae</taxon>
        <taxon>Zingiber</taxon>
    </lineage>
</organism>
<feature type="transmembrane region" description="Helical" evidence="10">
    <location>
        <begin position="613"/>
        <end position="634"/>
    </location>
</feature>
<feature type="domain" description="Sodium/calcium exchanger membrane region" evidence="11">
    <location>
        <begin position="477"/>
        <end position="626"/>
    </location>
</feature>
<sequence length="640" mass="70452">MDANQGRRPRSRAIFNAICALALFFFLYNGENVLNPFPPRRPFHSFGHTSKSNLFLRRRMTELTNSTNGSLPGDHKQETYEFLANPTVACTGINRHEGFATQCDFLKAHRQCSSGGVIDYITFFYCNCGKFRILGYAVLAIWLGALFYMLGNTAADYFCCSLEKLSSLLKLPPTVAGVALLPLGNGAPDVFASIAAFIGTDAGEVGINSVLGGAVFVTCIVVGTVSLIVADKNVHIDRKCFVRDISFFLLTLLSLSLILLIGRVTLWGAVLFVSIYVIYAFTVAANELLWKHARRLKLDMVTPLLPVRGNIFSHGSEEYESMYNSLLEDDHDDEVPQLHSSLPQWMWASHVAIYSNHGSRSNSMDNSRPLWGWNEQEAETSGFSCSKLFLLIEMPLTIPRRLTIPIVEEERWSKPYAVASAFLAPVLLASVWGGHENSKISIISYFVGGIFGAIFSVLAFLYTSSECPPRRYLFPWVLGGFIMSIVWFYIIANELVALLVTSGVILGINPSILGLTVLAWGNSMGDLMSNVALSVNGGDGVQIAMSGCYAGPMFNTLAGLGMSMLLGAWSSSPYMLPQDGTLVYTMLFLVSGLVWALIILLRNDMHPNRTLGFGLIALYLVFLTIRVSNAIWFFPLAGLQ</sequence>
<feature type="transmembrane region" description="Helical" evidence="10">
    <location>
        <begin position="241"/>
        <end position="261"/>
    </location>
</feature>
<dbReference type="GO" id="GO:0008324">
    <property type="term" value="F:monoatomic cation transmembrane transporter activity"/>
    <property type="evidence" value="ECO:0007669"/>
    <property type="project" value="TreeGrafter"/>
</dbReference>
<protein>
    <recommendedName>
        <fullName evidence="11">Sodium/calcium exchanger membrane region domain-containing protein</fullName>
    </recommendedName>
</protein>
<evidence type="ECO:0000256" key="2">
    <source>
        <dbReference type="ARBA" id="ARBA00022448"/>
    </source>
</evidence>
<evidence type="ECO:0000313" key="12">
    <source>
        <dbReference type="EMBL" id="KAG6506931.1"/>
    </source>
</evidence>
<evidence type="ECO:0000256" key="3">
    <source>
        <dbReference type="ARBA" id="ARBA00022449"/>
    </source>
</evidence>
<dbReference type="InterPro" id="IPR004837">
    <property type="entry name" value="NaCa_Exmemb"/>
</dbReference>
<feature type="transmembrane region" description="Helical" evidence="10">
    <location>
        <begin position="210"/>
        <end position="229"/>
    </location>
</feature>
<evidence type="ECO:0000256" key="8">
    <source>
        <dbReference type="ARBA" id="ARBA00023201"/>
    </source>
</evidence>
<reference evidence="12 13" key="1">
    <citation type="submission" date="2020-08" db="EMBL/GenBank/DDBJ databases">
        <title>Plant Genome Project.</title>
        <authorList>
            <person name="Zhang R.-G."/>
        </authorList>
    </citation>
    <scope>NUCLEOTIDE SEQUENCE [LARGE SCALE GENOMIC DNA]</scope>
    <source>
        <tissue evidence="12">Rhizome</tissue>
    </source>
</reference>
<keyword evidence="13" id="KW-1185">Reference proteome</keyword>
<gene>
    <name evidence="12" type="ORF">ZIOFF_032264</name>
</gene>
<keyword evidence="8" id="KW-0739">Sodium transport</keyword>
<keyword evidence="3" id="KW-0050">Antiport</keyword>
<feature type="transmembrane region" description="Helical" evidence="10">
    <location>
        <begin position="175"/>
        <end position="198"/>
    </location>
</feature>
<evidence type="ECO:0000256" key="4">
    <source>
        <dbReference type="ARBA" id="ARBA00022692"/>
    </source>
</evidence>
<evidence type="ECO:0000259" key="11">
    <source>
        <dbReference type="Pfam" id="PF01699"/>
    </source>
</evidence>
<keyword evidence="2" id="KW-0813">Transport</keyword>
<feature type="transmembrane region" description="Helical" evidence="10">
    <location>
        <begin position="267"/>
        <end position="290"/>
    </location>
</feature>
<evidence type="ECO:0000256" key="10">
    <source>
        <dbReference type="SAM" id="Phobius"/>
    </source>
</evidence>
<comment type="subcellular location">
    <subcellularLocation>
        <location evidence="1">Membrane</location>
        <topology evidence="1">Multi-pass membrane protein</topology>
    </subcellularLocation>
</comment>
<dbReference type="GO" id="GO:0015297">
    <property type="term" value="F:antiporter activity"/>
    <property type="evidence" value="ECO:0007669"/>
    <property type="project" value="UniProtKB-KW"/>
</dbReference>
<keyword evidence="4 10" id="KW-0812">Transmembrane</keyword>
<dbReference type="GO" id="GO:0016020">
    <property type="term" value="C:membrane"/>
    <property type="evidence" value="ECO:0007669"/>
    <property type="project" value="UniProtKB-SubCell"/>
</dbReference>
<dbReference type="InterPro" id="IPR051359">
    <property type="entry name" value="CaCA_antiporter"/>
</dbReference>
<feature type="transmembrane region" description="Helical" evidence="10">
    <location>
        <begin position="582"/>
        <end position="601"/>
    </location>
</feature>